<accession>A0A0A9HC95</accession>
<name>A0A0A9HC95_ARUDO</name>
<dbReference type="Pfam" id="PF13966">
    <property type="entry name" value="zf-RVT"/>
    <property type="match status" value="1"/>
</dbReference>
<dbReference type="AlphaFoldDB" id="A0A0A9HC95"/>
<organism evidence="2">
    <name type="scientific">Arundo donax</name>
    <name type="common">Giant reed</name>
    <name type="synonym">Donax arundinaceus</name>
    <dbReference type="NCBI Taxonomy" id="35708"/>
    <lineage>
        <taxon>Eukaryota</taxon>
        <taxon>Viridiplantae</taxon>
        <taxon>Streptophyta</taxon>
        <taxon>Embryophyta</taxon>
        <taxon>Tracheophyta</taxon>
        <taxon>Spermatophyta</taxon>
        <taxon>Magnoliopsida</taxon>
        <taxon>Liliopsida</taxon>
        <taxon>Poales</taxon>
        <taxon>Poaceae</taxon>
        <taxon>PACMAD clade</taxon>
        <taxon>Arundinoideae</taxon>
        <taxon>Arundineae</taxon>
        <taxon>Arundo</taxon>
    </lineage>
</organism>
<proteinExistence type="predicted"/>
<dbReference type="EMBL" id="GBRH01165435">
    <property type="protein sequence ID" value="JAE32461.1"/>
    <property type="molecule type" value="Transcribed_RNA"/>
</dbReference>
<sequence length="206" mass="23687">MSFELQLEVEDKHYWWLSASGRYSAKSAYDGFFLGSTSFEPWERIWRTWAPAKCRFFLWLVAHNRCWMADRLARRGLPHPDKCPLCDQEGETINHLLVSCVFAYQFWFHLLRHVGLHFLTPQPAENCFESWWRESSEATSGLVQQGLNSLIVLGAWTLWNHRNHCVFDGTAPSLSTALNIAGEERRMWGMAGARGLSLLTAPIPGD</sequence>
<evidence type="ECO:0000259" key="1">
    <source>
        <dbReference type="Pfam" id="PF13966"/>
    </source>
</evidence>
<reference evidence="2" key="1">
    <citation type="submission" date="2014-09" db="EMBL/GenBank/DDBJ databases">
        <authorList>
            <person name="Magalhaes I.L.F."/>
            <person name="Oliveira U."/>
            <person name="Santos F.R."/>
            <person name="Vidigal T.H.D.A."/>
            <person name="Brescovit A.D."/>
            <person name="Santos A.J."/>
        </authorList>
    </citation>
    <scope>NUCLEOTIDE SEQUENCE</scope>
    <source>
        <tissue evidence="2">Shoot tissue taken approximately 20 cm above the soil surface</tissue>
    </source>
</reference>
<dbReference type="InterPro" id="IPR026960">
    <property type="entry name" value="RVT-Znf"/>
</dbReference>
<reference evidence="2" key="2">
    <citation type="journal article" date="2015" name="Data Brief">
        <title>Shoot transcriptome of the giant reed, Arundo donax.</title>
        <authorList>
            <person name="Barrero R.A."/>
            <person name="Guerrero F.D."/>
            <person name="Moolhuijzen P."/>
            <person name="Goolsby J.A."/>
            <person name="Tidwell J."/>
            <person name="Bellgard S.E."/>
            <person name="Bellgard M.I."/>
        </authorList>
    </citation>
    <scope>NUCLEOTIDE SEQUENCE</scope>
    <source>
        <tissue evidence="2">Shoot tissue taken approximately 20 cm above the soil surface</tissue>
    </source>
</reference>
<feature type="domain" description="Reverse transcriptase zinc-binding" evidence="1">
    <location>
        <begin position="23"/>
        <end position="107"/>
    </location>
</feature>
<protein>
    <recommendedName>
        <fullName evidence="1">Reverse transcriptase zinc-binding domain-containing protein</fullName>
    </recommendedName>
</protein>
<evidence type="ECO:0000313" key="2">
    <source>
        <dbReference type="EMBL" id="JAE32461.1"/>
    </source>
</evidence>